<accession>X6MTP1</accession>
<protein>
    <submittedName>
        <fullName evidence="2">Uncharacterized protein</fullName>
    </submittedName>
</protein>
<dbReference type="OrthoDB" id="9984275at2759"/>
<dbReference type="Pfam" id="PF14938">
    <property type="entry name" value="SNAP"/>
    <property type="match status" value="1"/>
</dbReference>
<feature type="compositionally biased region" description="Low complexity" evidence="1">
    <location>
        <begin position="124"/>
        <end position="136"/>
    </location>
</feature>
<dbReference type="EMBL" id="ASPP01017088">
    <property type="protein sequence ID" value="ETO17214.1"/>
    <property type="molecule type" value="Genomic_DNA"/>
</dbReference>
<comment type="caution">
    <text evidence="2">The sequence shown here is derived from an EMBL/GenBank/DDBJ whole genome shotgun (WGS) entry which is preliminary data.</text>
</comment>
<evidence type="ECO:0000256" key="1">
    <source>
        <dbReference type="SAM" id="MobiDB-lite"/>
    </source>
</evidence>
<dbReference type="AlphaFoldDB" id="X6MTP1"/>
<reference evidence="2 3" key="1">
    <citation type="journal article" date="2013" name="Curr. Biol.">
        <title>The Genome of the Foraminiferan Reticulomyxa filosa.</title>
        <authorList>
            <person name="Glockner G."/>
            <person name="Hulsmann N."/>
            <person name="Schleicher M."/>
            <person name="Noegel A.A."/>
            <person name="Eichinger L."/>
            <person name="Gallinger C."/>
            <person name="Pawlowski J."/>
            <person name="Sierra R."/>
            <person name="Euteneuer U."/>
            <person name="Pillet L."/>
            <person name="Moustafa A."/>
            <person name="Platzer M."/>
            <person name="Groth M."/>
            <person name="Szafranski K."/>
            <person name="Schliwa M."/>
        </authorList>
    </citation>
    <scope>NUCLEOTIDE SEQUENCE [LARGE SCALE GENOMIC DNA]</scope>
</reference>
<dbReference type="Gene3D" id="1.25.40.10">
    <property type="entry name" value="Tetratricopeptide repeat domain"/>
    <property type="match status" value="1"/>
</dbReference>
<proteinExistence type="predicted"/>
<dbReference type="Proteomes" id="UP000023152">
    <property type="component" value="Unassembled WGS sequence"/>
</dbReference>
<keyword evidence="3" id="KW-1185">Reference proteome</keyword>
<sequence length="161" mass="18233">YNADNNLLRWNVKTLLFKAMLCQLNNAADRDDTKVWNALPSTLEKYRDMNDLFAQSREYQLCAVLVDAIPACELEKYKTAVAQYDNIVRLEAWATDQISRLEDYIIQKQHKIPDLGGGDEIGPDMGADAGDQPQADAKQHEVDEKEEIDLENAPNVMDGVF</sequence>
<name>X6MTP1_RETFI</name>
<feature type="region of interest" description="Disordered" evidence="1">
    <location>
        <begin position="115"/>
        <end position="161"/>
    </location>
</feature>
<evidence type="ECO:0000313" key="3">
    <source>
        <dbReference type="Proteomes" id="UP000023152"/>
    </source>
</evidence>
<gene>
    <name evidence="2" type="ORF">RFI_20117</name>
</gene>
<dbReference type="InterPro" id="IPR011990">
    <property type="entry name" value="TPR-like_helical_dom_sf"/>
</dbReference>
<dbReference type="SUPFAM" id="SSF48452">
    <property type="entry name" value="TPR-like"/>
    <property type="match status" value="1"/>
</dbReference>
<organism evidence="2 3">
    <name type="scientific">Reticulomyxa filosa</name>
    <dbReference type="NCBI Taxonomy" id="46433"/>
    <lineage>
        <taxon>Eukaryota</taxon>
        <taxon>Sar</taxon>
        <taxon>Rhizaria</taxon>
        <taxon>Retaria</taxon>
        <taxon>Foraminifera</taxon>
        <taxon>Monothalamids</taxon>
        <taxon>Reticulomyxidae</taxon>
        <taxon>Reticulomyxa</taxon>
    </lineage>
</organism>
<feature type="non-terminal residue" evidence="2">
    <location>
        <position position="1"/>
    </location>
</feature>
<evidence type="ECO:0000313" key="2">
    <source>
        <dbReference type="EMBL" id="ETO17214.1"/>
    </source>
</evidence>